<accession>A0A1S5R0X2</accession>
<keyword evidence="9" id="KW-0249">Electron transport</keyword>
<feature type="signal peptide" evidence="10">
    <location>
        <begin position="1"/>
        <end position="17"/>
    </location>
</feature>
<comment type="similarity">
    <text evidence="2 9">Belongs to the complex I subunit 3 family.</text>
</comment>
<keyword evidence="9 11" id="KW-0496">Mitochondrion</keyword>
<dbReference type="PANTHER" id="PTHR11058:SF9">
    <property type="entry name" value="NADH-UBIQUINONE OXIDOREDUCTASE CHAIN 3"/>
    <property type="match status" value="1"/>
</dbReference>
<dbReference type="AlphaFoldDB" id="A0A1S5R0X2"/>
<dbReference type="GO" id="GO:0030964">
    <property type="term" value="C:NADH dehydrogenase complex"/>
    <property type="evidence" value="ECO:0007669"/>
    <property type="project" value="TreeGrafter"/>
</dbReference>
<name>A0A1S5R0X2_9EUPU</name>
<comment type="function">
    <text evidence="9">Core subunit of the mitochondrial membrane respiratory chain NADH dehydrogenase (Complex I) which catalyzes electron transfer from NADH through the respiratory chain, using ubiquinone as an electron acceptor. Essential for the catalytic activity of complex I.</text>
</comment>
<reference evidence="11" key="1">
    <citation type="journal article" date="2016" name="BMC Evol. Biol.">
        <title>Positive selection on panpulmonate mitogenomes provide new clues on adaptations to terrestrial life.</title>
        <authorList>
            <person name="Romero P.E."/>
            <person name="Weigand A.M."/>
            <person name="Pfenninger M."/>
        </authorList>
    </citation>
    <scope>NUCLEOTIDE SEQUENCE</scope>
</reference>
<dbReference type="Gene3D" id="1.20.58.1610">
    <property type="entry name" value="NADH:ubiquinone/plastoquinone oxidoreductase, chain 3"/>
    <property type="match status" value="1"/>
</dbReference>
<evidence type="ECO:0000256" key="10">
    <source>
        <dbReference type="SAM" id="SignalP"/>
    </source>
</evidence>
<evidence type="ECO:0000256" key="5">
    <source>
        <dbReference type="ARBA" id="ARBA00022692"/>
    </source>
</evidence>
<dbReference type="PANTHER" id="PTHR11058">
    <property type="entry name" value="NADH-UBIQUINONE OXIDOREDUCTASE CHAIN 3"/>
    <property type="match status" value="1"/>
</dbReference>
<dbReference type="Pfam" id="PF00507">
    <property type="entry name" value="Oxidored_q4"/>
    <property type="match status" value="1"/>
</dbReference>
<keyword evidence="9" id="KW-0520">NAD</keyword>
<comment type="subcellular location">
    <subcellularLocation>
        <location evidence="1">Membrane</location>
    </subcellularLocation>
    <subcellularLocation>
        <location evidence="9">Mitochondrion membrane</location>
        <topology evidence="9">Multi-pass membrane protein</topology>
    </subcellularLocation>
</comment>
<keyword evidence="5 9" id="KW-0812">Transmembrane</keyword>
<comment type="catalytic activity">
    <reaction evidence="8 9">
        <text>a ubiquinone + NADH + 5 H(+)(in) = a ubiquinol + NAD(+) + 4 H(+)(out)</text>
        <dbReference type="Rhea" id="RHEA:29091"/>
        <dbReference type="Rhea" id="RHEA-COMP:9565"/>
        <dbReference type="Rhea" id="RHEA-COMP:9566"/>
        <dbReference type="ChEBI" id="CHEBI:15378"/>
        <dbReference type="ChEBI" id="CHEBI:16389"/>
        <dbReference type="ChEBI" id="CHEBI:17976"/>
        <dbReference type="ChEBI" id="CHEBI:57540"/>
        <dbReference type="ChEBI" id="CHEBI:57945"/>
        <dbReference type="EC" id="7.1.1.2"/>
    </reaction>
</comment>
<evidence type="ECO:0000256" key="3">
    <source>
        <dbReference type="ARBA" id="ARBA00021007"/>
    </source>
</evidence>
<dbReference type="InterPro" id="IPR038430">
    <property type="entry name" value="NDAH_ubi_oxred_su3_sf"/>
</dbReference>
<protein>
    <recommendedName>
        <fullName evidence="3 9">NADH-ubiquinone oxidoreductase chain 3</fullName>
        <ecNumber evidence="9">7.1.1.2</ecNumber>
    </recommendedName>
</protein>
<evidence type="ECO:0000256" key="7">
    <source>
        <dbReference type="ARBA" id="ARBA00023136"/>
    </source>
</evidence>
<gene>
    <name evidence="11" type="primary">ND3</name>
</gene>
<evidence type="ECO:0000256" key="1">
    <source>
        <dbReference type="ARBA" id="ARBA00004370"/>
    </source>
</evidence>
<evidence type="ECO:0000256" key="6">
    <source>
        <dbReference type="ARBA" id="ARBA00022989"/>
    </source>
</evidence>
<evidence type="ECO:0000256" key="4">
    <source>
        <dbReference type="ARBA" id="ARBA00022448"/>
    </source>
</evidence>
<evidence type="ECO:0000256" key="8">
    <source>
        <dbReference type="ARBA" id="ARBA00049551"/>
    </source>
</evidence>
<evidence type="ECO:0000313" key="11">
    <source>
        <dbReference type="EMBL" id="ANA11074.1"/>
    </source>
</evidence>
<dbReference type="GO" id="GO:0008137">
    <property type="term" value="F:NADH dehydrogenase (ubiquinone) activity"/>
    <property type="evidence" value="ECO:0007669"/>
    <property type="project" value="UniProtKB-UniRule"/>
</dbReference>
<dbReference type="EC" id="7.1.1.2" evidence="9"/>
<evidence type="ECO:0000256" key="2">
    <source>
        <dbReference type="ARBA" id="ARBA00008472"/>
    </source>
</evidence>
<evidence type="ECO:0000256" key="9">
    <source>
        <dbReference type="RuleBase" id="RU003640"/>
    </source>
</evidence>
<organism evidence="11">
    <name type="scientific">Arion ater rufus</name>
    <dbReference type="NCBI Taxonomy" id="2751870"/>
    <lineage>
        <taxon>Eukaryota</taxon>
        <taxon>Metazoa</taxon>
        <taxon>Spiralia</taxon>
        <taxon>Lophotrochozoa</taxon>
        <taxon>Mollusca</taxon>
        <taxon>Gastropoda</taxon>
        <taxon>Heterobranchia</taxon>
        <taxon>Euthyneura</taxon>
        <taxon>Panpulmonata</taxon>
        <taxon>Eupulmonata</taxon>
        <taxon>Stylommatophora</taxon>
        <taxon>Helicina</taxon>
        <taxon>Arionoidea</taxon>
        <taxon>Arionidae</taxon>
        <taxon>Arion</taxon>
    </lineage>
</organism>
<dbReference type="GO" id="GO:0031966">
    <property type="term" value="C:mitochondrial membrane"/>
    <property type="evidence" value="ECO:0007669"/>
    <property type="project" value="UniProtKB-SubCell"/>
</dbReference>
<dbReference type="InterPro" id="IPR000440">
    <property type="entry name" value="NADH_UbQ/plastoQ_OxRdtase_su3"/>
</dbReference>
<feature type="chain" id="PRO_5012277879" description="NADH-ubiquinone oxidoreductase chain 3" evidence="10">
    <location>
        <begin position="18"/>
        <end position="115"/>
    </location>
</feature>
<sequence>MMMFYFMLGVLISLCFISLNNLIYQSSTQRSNQNMSAFECGFDPMSHPRRAFSTRYFVLILIFLVFDVETVLLMPILSKELTMSHPYVMLSLCSFLFILLLGLVVEWRQGALDWV</sequence>
<keyword evidence="9" id="KW-0679">Respiratory chain</keyword>
<feature type="transmembrane region" description="Helical" evidence="9">
    <location>
        <begin position="87"/>
        <end position="105"/>
    </location>
</feature>
<keyword evidence="4 9" id="KW-0813">Transport</keyword>
<geneLocation type="mitochondrion" evidence="11"/>
<keyword evidence="10" id="KW-0732">Signal</keyword>
<keyword evidence="9" id="KW-0830">Ubiquinone</keyword>
<dbReference type="EMBL" id="KT626607">
    <property type="protein sequence ID" value="ANA11074.1"/>
    <property type="molecule type" value="Genomic_DNA"/>
</dbReference>
<keyword evidence="6 9" id="KW-1133">Transmembrane helix</keyword>
<feature type="transmembrane region" description="Helical" evidence="9">
    <location>
        <begin position="56"/>
        <end position="75"/>
    </location>
</feature>
<proteinExistence type="inferred from homology"/>
<keyword evidence="9" id="KW-1278">Translocase</keyword>
<keyword evidence="7 9" id="KW-0472">Membrane</keyword>